<dbReference type="InterPro" id="IPR019587">
    <property type="entry name" value="Polyketide_cyclase/dehydratase"/>
</dbReference>
<dbReference type="RefSeq" id="WP_332080625.1">
    <property type="nucleotide sequence ID" value="NZ_JAZHYN010000007.1"/>
</dbReference>
<dbReference type="CDD" id="cd07821">
    <property type="entry name" value="PYR_PYL_RCAR_like"/>
    <property type="match status" value="1"/>
</dbReference>
<dbReference type="SUPFAM" id="SSF55961">
    <property type="entry name" value="Bet v1-like"/>
    <property type="match status" value="1"/>
</dbReference>
<dbReference type="Gene3D" id="3.30.530.20">
    <property type="match status" value="1"/>
</dbReference>
<organism evidence="1 2">
    <name type="scientific">Methylocystis borbori</name>
    <dbReference type="NCBI Taxonomy" id="3118750"/>
    <lineage>
        <taxon>Bacteria</taxon>
        <taxon>Pseudomonadati</taxon>
        <taxon>Pseudomonadota</taxon>
        <taxon>Alphaproteobacteria</taxon>
        <taxon>Hyphomicrobiales</taxon>
        <taxon>Methylocystaceae</taxon>
        <taxon>Methylocystis</taxon>
    </lineage>
</organism>
<reference evidence="1 2" key="1">
    <citation type="submission" date="2024-02" db="EMBL/GenBank/DDBJ databases">
        <authorList>
            <person name="Grouzdev D."/>
        </authorList>
    </citation>
    <scope>NUCLEOTIDE SEQUENCE [LARGE SCALE GENOMIC DNA]</scope>
    <source>
        <strain evidence="1 2">9N</strain>
    </source>
</reference>
<dbReference type="Proteomes" id="UP001350748">
    <property type="component" value="Unassembled WGS sequence"/>
</dbReference>
<proteinExistence type="predicted"/>
<accession>A0ABU7XE81</accession>
<sequence>MNATVNITKRLDASAERAWAAIAGIGGLDRWFPIISACRVEGAGVGAARIMTLTTGEEMRDRIVEIDADARRLRYERSQHPFPAKDYAGVVEIREDGASHSVLSWTVRFDVDAEHRDELIALIETAISDGVDGLNKELRGA</sequence>
<evidence type="ECO:0000313" key="1">
    <source>
        <dbReference type="EMBL" id="MEF3365698.1"/>
    </source>
</evidence>
<protein>
    <submittedName>
        <fullName evidence="1">SRPBCC family protein</fullName>
    </submittedName>
</protein>
<evidence type="ECO:0000313" key="2">
    <source>
        <dbReference type="Proteomes" id="UP001350748"/>
    </source>
</evidence>
<dbReference type="EMBL" id="JAZHYN010000007">
    <property type="protein sequence ID" value="MEF3365698.1"/>
    <property type="molecule type" value="Genomic_DNA"/>
</dbReference>
<dbReference type="PANTHER" id="PTHR39332">
    <property type="entry name" value="BLL4707 PROTEIN"/>
    <property type="match status" value="1"/>
</dbReference>
<keyword evidence="2" id="KW-1185">Reference proteome</keyword>
<dbReference type="InterPro" id="IPR023393">
    <property type="entry name" value="START-like_dom_sf"/>
</dbReference>
<gene>
    <name evidence="1" type="ORF">V3H18_04030</name>
</gene>
<dbReference type="PANTHER" id="PTHR39332:SF7">
    <property type="entry name" value="SRPBCC FAMILY PROTEIN"/>
    <property type="match status" value="1"/>
</dbReference>
<dbReference type="Pfam" id="PF10604">
    <property type="entry name" value="Polyketide_cyc2"/>
    <property type="match status" value="1"/>
</dbReference>
<comment type="caution">
    <text evidence="1">The sequence shown here is derived from an EMBL/GenBank/DDBJ whole genome shotgun (WGS) entry which is preliminary data.</text>
</comment>
<name>A0ABU7XE81_9HYPH</name>